<keyword evidence="3" id="KW-1185">Reference proteome</keyword>
<evidence type="ECO:0000313" key="3">
    <source>
        <dbReference type="Proteomes" id="UP001058974"/>
    </source>
</evidence>
<evidence type="ECO:0000313" key="2">
    <source>
        <dbReference type="EMBL" id="KAI5385117.1"/>
    </source>
</evidence>
<dbReference type="AlphaFoldDB" id="A0A9D4ZTQ6"/>
<evidence type="ECO:0000256" key="1">
    <source>
        <dbReference type="SAM" id="MobiDB-lite"/>
    </source>
</evidence>
<comment type="caution">
    <text evidence="2">The sequence shown here is derived from an EMBL/GenBank/DDBJ whole genome shotgun (WGS) entry which is preliminary data.</text>
</comment>
<organism evidence="2 3">
    <name type="scientific">Pisum sativum</name>
    <name type="common">Garden pea</name>
    <name type="synonym">Lathyrus oleraceus</name>
    <dbReference type="NCBI Taxonomy" id="3888"/>
    <lineage>
        <taxon>Eukaryota</taxon>
        <taxon>Viridiplantae</taxon>
        <taxon>Streptophyta</taxon>
        <taxon>Embryophyta</taxon>
        <taxon>Tracheophyta</taxon>
        <taxon>Spermatophyta</taxon>
        <taxon>Magnoliopsida</taxon>
        <taxon>eudicotyledons</taxon>
        <taxon>Gunneridae</taxon>
        <taxon>Pentapetalae</taxon>
        <taxon>rosids</taxon>
        <taxon>fabids</taxon>
        <taxon>Fabales</taxon>
        <taxon>Fabaceae</taxon>
        <taxon>Papilionoideae</taxon>
        <taxon>50 kb inversion clade</taxon>
        <taxon>NPAAA clade</taxon>
        <taxon>Hologalegina</taxon>
        <taxon>IRL clade</taxon>
        <taxon>Fabeae</taxon>
        <taxon>Lathyrus</taxon>
    </lineage>
</organism>
<feature type="region of interest" description="Disordered" evidence="1">
    <location>
        <begin position="34"/>
        <end position="70"/>
    </location>
</feature>
<name>A0A9D4ZTQ6_PEA</name>
<dbReference type="EMBL" id="JAMSHJ010000007">
    <property type="protein sequence ID" value="KAI5385117.1"/>
    <property type="molecule type" value="Genomic_DNA"/>
</dbReference>
<gene>
    <name evidence="2" type="ORF">KIW84_071925</name>
</gene>
<protein>
    <submittedName>
        <fullName evidence="2">Uncharacterized protein</fullName>
    </submittedName>
</protein>
<proteinExistence type="predicted"/>
<accession>A0A9D4ZTQ6</accession>
<reference evidence="2 3" key="1">
    <citation type="journal article" date="2022" name="Nat. Genet.">
        <title>Improved pea reference genome and pan-genome highlight genomic features and evolutionary characteristics.</title>
        <authorList>
            <person name="Yang T."/>
            <person name="Liu R."/>
            <person name="Luo Y."/>
            <person name="Hu S."/>
            <person name="Wang D."/>
            <person name="Wang C."/>
            <person name="Pandey M.K."/>
            <person name="Ge S."/>
            <person name="Xu Q."/>
            <person name="Li N."/>
            <person name="Li G."/>
            <person name="Huang Y."/>
            <person name="Saxena R.K."/>
            <person name="Ji Y."/>
            <person name="Li M."/>
            <person name="Yan X."/>
            <person name="He Y."/>
            <person name="Liu Y."/>
            <person name="Wang X."/>
            <person name="Xiang C."/>
            <person name="Varshney R.K."/>
            <person name="Ding H."/>
            <person name="Gao S."/>
            <person name="Zong X."/>
        </authorList>
    </citation>
    <scope>NUCLEOTIDE SEQUENCE [LARGE SCALE GENOMIC DNA]</scope>
    <source>
        <strain evidence="2 3">cv. Zhongwan 6</strain>
    </source>
</reference>
<dbReference type="PANTHER" id="PTHR34461">
    <property type="entry name" value="EXPRESSED PROTEIN"/>
    <property type="match status" value="1"/>
</dbReference>
<sequence length="1244" mass="136313">MFPPSHICLYKKVRQVSHIATTLESAAAMEVIQKSRKRNHRSQPVSSTFTRSRSQSLLHRSRSGQIRPDPIRGKAEPCTVLVPVPVPVPTQEELYHVPVHFAGNNASQEFSESEYKTLIQDICKDYCESDSEDKDLVKDLCKKAKLDDGDLACATAKDLRTRRVYSFLSSAGACSDRIGSALSNRSAVDSEREVAESEFESLFVDNGDARVDDGRVSLTEVPVLGFSCESRDFNRGNIESSYESPKLQVHKQIDEKNGGYCLEKIDDLGEEPVQTTPPDAVISINLEVNGAARKTREALTVKDTPLAVNAEENSGKGFFGTKDCQLNSHALKSKSVLKPRLPGKLFKAPGSVNYRRLMEIMGDDFGILNSGHCLKDKKVMDAHGFECPLSSDSHDEASKPETMTDSFTMLDTNGPKLTSSPMQLDIAKVNGECLSGPSKDDECVSDSKADPAAGFLGARDVGNAGATNHSSCVSEQLGVLNKDSIPATHDPELHDSSMLNVDQTESMSKDVCPKADKRNMPLKNKHVHRPYLNGKLIKTPGSVNYRRLLPFLKNCTKEDSGTSKFGDQAQDSGLYAKELPLPSQSEEASINIQMAVSGSMQDKVDPNALANSVVVNPANMLTHCNLPELTSSQDFSELPMQLEAKKMVHECSSESCVQAHSEKAAISSKDECLSESKTDPCSVMMDVNCAKIVTEATNHNGFTQLHTTISEQCFSVTPSKDQNLLNINDGISNLSFKHHSSEAQGFTFEYDKSKELVNLEKWDSISSCPPEGQSLCQLDPNMLEVEENETSSHAISKNDDNVVLSCVSISHEVPRPSSEKIISDKSELPDIAEENETNSHAIRKFGDSVVLSVNISNEEPRPPSEKIISDKPELPNIAAHGGDIAESLLNGLVYASKMPSKGTNDKIASSVGEIENGSESKTTVVLNRSPRMKLFKHAGSLNYKRMLPIFLEAVKSKSCASNNDHQPKVQKLLDHTPAAPISDSNLLVNLISASNDRVPMDDTCDSGAQKETELQACDLNNDSSSPKSQLPDKQILSNGLDKLENLISSPKSVQRDLLTTPLRPITEEVMTIEEEATPALSIGERSPETLGYSQSLSQLKVTDQPSAPSVGFQKGILRRNPRGCRGLCTCLNCVSFRLHADRAFEFSRNQLLDADEVAQDLMKELSHLRNILERNNDGVNDTPVFDGSQVKEACRKAFETEQLAKERLSQMNDDLNMHCRTPSLLPPSVKFSDQVEEKVIQPDS</sequence>
<dbReference type="Gramene" id="Psat07G0192500-T1">
    <property type="protein sequence ID" value="KAI5385117.1"/>
    <property type="gene ID" value="KIW84_071925"/>
</dbReference>
<dbReference type="PANTHER" id="PTHR34461:SF4">
    <property type="entry name" value="OS01G0101800 PROTEIN"/>
    <property type="match status" value="1"/>
</dbReference>
<dbReference type="Proteomes" id="UP001058974">
    <property type="component" value="Chromosome 7"/>
</dbReference>